<evidence type="ECO:0000313" key="3">
    <source>
        <dbReference type="Proteomes" id="UP000094828"/>
    </source>
</evidence>
<keyword evidence="3" id="KW-1185">Reference proteome</keyword>
<protein>
    <recommendedName>
        <fullName evidence="4">DUF4321 domain-containing protein</fullName>
    </recommendedName>
</protein>
<keyword evidence="1" id="KW-1133">Transmembrane helix</keyword>
<dbReference type="Proteomes" id="UP000094828">
    <property type="component" value="Unassembled WGS sequence"/>
</dbReference>
<comment type="caution">
    <text evidence="2">The sequence shown here is derived from an EMBL/GenBank/DDBJ whole genome shotgun (WGS) entry which is preliminary data.</text>
</comment>
<sequence>MTVLRGFLITISSGVAFGSFGAVAGYLLGSAAPDYYRTVFQLPPESPINLAQAGLGLGVTQGTAVGLFVGLVIVVTVAWYNSRTAAGSR</sequence>
<dbReference type="AlphaFoldDB" id="A0A1C3EKC7"/>
<feature type="transmembrane region" description="Helical" evidence="1">
    <location>
        <begin position="48"/>
        <end position="80"/>
    </location>
</feature>
<proteinExistence type="predicted"/>
<evidence type="ECO:0000256" key="1">
    <source>
        <dbReference type="SAM" id="Phobius"/>
    </source>
</evidence>
<keyword evidence="1" id="KW-0472">Membrane</keyword>
<reference evidence="2 3" key="1">
    <citation type="submission" date="2016-05" db="EMBL/GenBank/DDBJ databases">
        <title>Genomic and physiological characterization of Planctopirus sp. isolated from fresh water lake.</title>
        <authorList>
            <person name="Subhash Y."/>
            <person name="Ramana C."/>
        </authorList>
    </citation>
    <scope>NUCLEOTIDE SEQUENCE [LARGE SCALE GENOMIC DNA]</scope>
    <source>
        <strain evidence="2 3">JC280</strain>
    </source>
</reference>
<name>A0A1C3EKC7_9PLAN</name>
<keyword evidence="1" id="KW-0812">Transmembrane</keyword>
<evidence type="ECO:0008006" key="4">
    <source>
        <dbReference type="Google" id="ProtNLM"/>
    </source>
</evidence>
<dbReference type="OrthoDB" id="291117at2"/>
<dbReference type="RefSeq" id="WP_068846829.1">
    <property type="nucleotide sequence ID" value="NZ_LYDR01000050.1"/>
</dbReference>
<gene>
    <name evidence="2" type="ORF">A6X21_18365</name>
</gene>
<feature type="transmembrane region" description="Helical" evidence="1">
    <location>
        <begin position="7"/>
        <end position="28"/>
    </location>
</feature>
<accession>A0A1C3EKC7</accession>
<organism evidence="2 3">
    <name type="scientific">Planctopirus hydrillae</name>
    <dbReference type="NCBI Taxonomy" id="1841610"/>
    <lineage>
        <taxon>Bacteria</taxon>
        <taxon>Pseudomonadati</taxon>
        <taxon>Planctomycetota</taxon>
        <taxon>Planctomycetia</taxon>
        <taxon>Planctomycetales</taxon>
        <taxon>Planctomycetaceae</taxon>
        <taxon>Planctopirus</taxon>
    </lineage>
</organism>
<evidence type="ECO:0000313" key="2">
    <source>
        <dbReference type="EMBL" id="ODA33692.1"/>
    </source>
</evidence>
<dbReference type="EMBL" id="LYDR01000050">
    <property type="protein sequence ID" value="ODA33692.1"/>
    <property type="molecule type" value="Genomic_DNA"/>
</dbReference>